<dbReference type="Gene3D" id="3.40.50.150">
    <property type="entry name" value="Vaccinia Virus protein VP39"/>
    <property type="match status" value="1"/>
</dbReference>
<name>A0A097CS27_9ACTN</name>
<evidence type="ECO:0000313" key="7">
    <source>
        <dbReference type="EMBL" id="AIS85454.1"/>
    </source>
</evidence>
<evidence type="ECO:0000256" key="4">
    <source>
        <dbReference type="ARBA" id="ARBA00022679"/>
    </source>
</evidence>
<keyword evidence="4 7" id="KW-0808">Transferase</keyword>
<evidence type="ECO:0000256" key="2">
    <source>
        <dbReference type="ARBA" id="ARBA00008138"/>
    </source>
</evidence>
<dbReference type="InterPro" id="IPR011610">
    <property type="entry name" value="SAM_mthyl_Trfase_ML2640-like"/>
</dbReference>
<dbReference type="PANTHER" id="PTHR43619:SF2">
    <property type="entry name" value="S-ADENOSYL-L-METHIONINE-DEPENDENT METHYLTRANSFERASES SUPERFAMILY PROTEIN"/>
    <property type="match status" value="1"/>
</dbReference>
<evidence type="ECO:0000256" key="1">
    <source>
        <dbReference type="ARBA" id="ARBA00003907"/>
    </source>
</evidence>
<reference evidence="7" key="1">
    <citation type="journal article" date="2016" name="Appl. Microbiol. Biotechnol.">
        <title>Anti-MRSA and anti-TB metabolites from marine-derived Verrucosispora sp. MS100047.</title>
        <authorList>
            <person name="Huang P."/>
            <person name="Xie F."/>
            <person name="Ren B."/>
            <person name="Wang Q."/>
            <person name="Wang J."/>
            <person name="Wang Q."/>
            <person name="Abdel-Mageed W.M."/>
            <person name="Liu M."/>
            <person name="Han J."/>
            <person name="Oyeleye A."/>
            <person name="Shen J."/>
            <person name="Song F."/>
            <person name="Dai H."/>
            <person name="Liu X."/>
            <person name="Zhang L."/>
        </authorList>
    </citation>
    <scope>NUCLEOTIDE SEQUENCE</scope>
    <source>
        <strain evidence="7">MS100047</strain>
    </source>
</reference>
<dbReference type="InterPro" id="IPR007213">
    <property type="entry name" value="Ppm1/Ppm2/Tcmp"/>
</dbReference>
<dbReference type="EC" id="2.1.1.-" evidence="6"/>
<keyword evidence="3 6" id="KW-0489">Methyltransferase</keyword>
<dbReference type="GO" id="GO:0008168">
    <property type="term" value="F:methyltransferase activity"/>
    <property type="evidence" value="ECO:0007669"/>
    <property type="project" value="UniProtKB-UniRule"/>
</dbReference>
<dbReference type="SUPFAM" id="SSF53335">
    <property type="entry name" value="S-adenosyl-L-methionine-dependent methyltransferases"/>
    <property type="match status" value="1"/>
</dbReference>
<proteinExistence type="inferred from homology"/>
<gene>
    <name evidence="7" type="ORF">VASRM7_216</name>
</gene>
<evidence type="ECO:0000256" key="6">
    <source>
        <dbReference type="RuleBase" id="RU362030"/>
    </source>
</evidence>
<evidence type="ECO:0000256" key="3">
    <source>
        <dbReference type="ARBA" id="ARBA00022603"/>
    </source>
</evidence>
<comment type="similarity">
    <text evidence="2 6">Belongs to the UPF0677 family.</text>
</comment>
<dbReference type="EMBL" id="KF826648">
    <property type="protein sequence ID" value="AIS85454.1"/>
    <property type="molecule type" value="Genomic_DNA"/>
</dbReference>
<comment type="function">
    <text evidence="1 6">Exhibits S-adenosyl-L-methionine-dependent methyltransferase activity.</text>
</comment>
<dbReference type="NCBIfam" id="TIGR00027">
    <property type="entry name" value="mthyl_TIGR00027"/>
    <property type="match status" value="1"/>
</dbReference>
<organism evidence="7">
    <name type="scientific">Verrucosispora sp. MS100047</name>
    <dbReference type="NCBI Taxonomy" id="1410949"/>
    <lineage>
        <taxon>Bacteria</taxon>
        <taxon>Bacillati</taxon>
        <taxon>Actinomycetota</taxon>
        <taxon>Actinomycetes</taxon>
        <taxon>Micromonosporales</taxon>
        <taxon>Micromonosporaceae</taxon>
        <taxon>Micromonospora</taxon>
    </lineage>
</organism>
<dbReference type="PANTHER" id="PTHR43619">
    <property type="entry name" value="S-ADENOSYL-L-METHIONINE-DEPENDENT METHYLTRANSFERASE YKTD-RELATED"/>
    <property type="match status" value="1"/>
</dbReference>
<sequence length="279" mass="30637">MSEQAYDLGGVGDTALWMAAYRARESRRPDRLYDDPYAELLAGDKGRSLLTHFHTPHANDDGNPYLAIRTRWFDDLLANLPPGSQAVGLGAGLDTRSYRMDWPEGVTLYEIDQPAVLAYKESRLAGSGAKRRVDCRTIPVNLSDDWVSALAAAGHDPSRPTTWFAEGVLFYLPEEGARQVLRDAAELSAPGSRVAADLVGTGIFKFPYTRQFLKRLEEANSPWQFGVDDLPAFLGSAGWSGVEVVEPGNPSANYGRWPEHASPTNISILPRIYLVSGVK</sequence>
<keyword evidence="5 6" id="KW-0949">S-adenosyl-L-methionine</keyword>
<accession>A0A097CS27</accession>
<protein>
    <recommendedName>
        <fullName evidence="6">S-adenosyl-L-methionine-dependent methyltransferase</fullName>
        <ecNumber evidence="6">2.1.1.-</ecNumber>
    </recommendedName>
</protein>
<evidence type="ECO:0000256" key="5">
    <source>
        <dbReference type="ARBA" id="ARBA00022691"/>
    </source>
</evidence>
<dbReference type="InterPro" id="IPR029063">
    <property type="entry name" value="SAM-dependent_MTases_sf"/>
</dbReference>
<dbReference type="AlphaFoldDB" id="A0A097CS27"/>
<dbReference type="Pfam" id="PF04072">
    <property type="entry name" value="LCM"/>
    <property type="match status" value="1"/>
</dbReference>
<dbReference type="GO" id="GO:0032259">
    <property type="term" value="P:methylation"/>
    <property type="evidence" value="ECO:0007669"/>
    <property type="project" value="UniProtKB-KW"/>
</dbReference>